<feature type="region of interest" description="Disordered" evidence="1">
    <location>
        <begin position="1"/>
        <end position="29"/>
    </location>
</feature>
<name>F4WZ63_ACREC</name>
<sequence>MSSGVEDDDADRRRQCQPTPIDDDDADRRRRCRLTTTNYDDTDRRQRCRPTYSGDLLCIHGVWYTSSYRPPRRSLTRSASSSW</sequence>
<keyword evidence="3" id="KW-1185">Reference proteome</keyword>
<evidence type="ECO:0000313" key="2">
    <source>
        <dbReference type="EMBL" id="EGI60452.1"/>
    </source>
</evidence>
<dbReference type="Proteomes" id="UP000007755">
    <property type="component" value="Unassembled WGS sequence"/>
</dbReference>
<organism evidence="3">
    <name type="scientific">Acromyrmex echinatior</name>
    <name type="common">Panamanian leafcutter ant</name>
    <name type="synonym">Acromyrmex octospinosus echinatior</name>
    <dbReference type="NCBI Taxonomy" id="103372"/>
    <lineage>
        <taxon>Eukaryota</taxon>
        <taxon>Metazoa</taxon>
        <taxon>Ecdysozoa</taxon>
        <taxon>Arthropoda</taxon>
        <taxon>Hexapoda</taxon>
        <taxon>Insecta</taxon>
        <taxon>Pterygota</taxon>
        <taxon>Neoptera</taxon>
        <taxon>Endopterygota</taxon>
        <taxon>Hymenoptera</taxon>
        <taxon>Apocrita</taxon>
        <taxon>Aculeata</taxon>
        <taxon>Formicoidea</taxon>
        <taxon>Formicidae</taxon>
        <taxon>Myrmicinae</taxon>
        <taxon>Acromyrmex</taxon>
    </lineage>
</organism>
<accession>F4WZ63</accession>
<reference evidence="2" key="1">
    <citation type="submission" date="2011-02" db="EMBL/GenBank/DDBJ databases">
        <title>The genome of the leaf-cutting ant Acromyrmex echinatior suggests key adaptations to social evolution and fungus farming.</title>
        <authorList>
            <person name="Nygaard S."/>
            <person name="Zhang G."/>
        </authorList>
    </citation>
    <scope>NUCLEOTIDE SEQUENCE</scope>
</reference>
<proteinExistence type="predicted"/>
<gene>
    <name evidence="2" type="ORF">G5I_11275</name>
</gene>
<dbReference type="EMBL" id="GL888470">
    <property type="protein sequence ID" value="EGI60452.1"/>
    <property type="molecule type" value="Genomic_DNA"/>
</dbReference>
<dbReference type="AlphaFoldDB" id="F4WZ63"/>
<dbReference type="InParanoid" id="F4WZ63"/>
<protein>
    <submittedName>
        <fullName evidence="2">Uncharacterized protein</fullName>
    </submittedName>
</protein>
<evidence type="ECO:0000256" key="1">
    <source>
        <dbReference type="SAM" id="MobiDB-lite"/>
    </source>
</evidence>
<evidence type="ECO:0000313" key="3">
    <source>
        <dbReference type="Proteomes" id="UP000007755"/>
    </source>
</evidence>